<feature type="compositionally biased region" description="Low complexity" evidence="1">
    <location>
        <begin position="1065"/>
        <end position="1076"/>
    </location>
</feature>
<feature type="compositionally biased region" description="Acidic residues" evidence="1">
    <location>
        <begin position="348"/>
        <end position="364"/>
    </location>
</feature>
<feature type="compositionally biased region" description="Low complexity" evidence="1">
    <location>
        <begin position="41"/>
        <end position="57"/>
    </location>
</feature>
<dbReference type="OrthoDB" id="3243310at2759"/>
<feature type="compositionally biased region" description="Basic and acidic residues" evidence="1">
    <location>
        <begin position="190"/>
        <end position="207"/>
    </location>
</feature>
<feature type="compositionally biased region" description="Polar residues" evidence="1">
    <location>
        <begin position="592"/>
        <end position="608"/>
    </location>
</feature>
<dbReference type="OMA" id="QTDATMV"/>
<feature type="compositionally biased region" description="Polar residues" evidence="1">
    <location>
        <begin position="705"/>
        <end position="717"/>
    </location>
</feature>
<dbReference type="InterPro" id="IPR046520">
    <property type="entry name" value="DUF6697"/>
</dbReference>
<feature type="compositionally biased region" description="Basic and acidic residues" evidence="1">
    <location>
        <begin position="781"/>
        <end position="805"/>
    </location>
</feature>
<protein>
    <recommendedName>
        <fullName evidence="2">DUF6697 domain-containing protein</fullName>
    </recommendedName>
</protein>
<evidence type="ECO:0000256" key="1">
    <source>
        <dbReference type="SAM" id="MobiDB-lite"/>
    </source>
</evidence>
<evidence type="ECO:0000313" key="4">
    <source>
        <dbReference type="Proteomes" id="UP000053319"/>
    </source>
</evidence>
<reference evidence="3 4" key="1">
    <citation type="journal article" date="2012" name="Science">
        <title>The Paleozoic origin of enzymatic lignin decomposition reconstructed from 31 fungal genomes.</title>
        <authorList>
            <person name="Floudas D."/>
            <person name="Binder M."/>
            <person name="Riley R."/>
            <person name="Barry K."/>
            <person name="Blanchette R.A."/>
            <person name="Henrissat B."/>
            <person name="Martinez A.T."/>
            <person name="Otillar R."/>
            <person name="Spatafora J.W."/>
            <person name="Yadav J.S."/>
            <person name="Aerts A."/>
            <person name="Benoit I."/>
            <person name="Boyd A."/>
            <person name="Carlson A."/>
            <person name="Copeland A."/>
            <person name="Coutinho P.M."/>
            <person name="de Vries R.P."/>
            <person name="Ferreira P."/>
            <person name="Findley K."/>
            <person name="Foster B."/>
            <person name="Gaskell J."/>
            <person name="Glotzer D."/>
            <person name="Gorecki P."/>
            <person name="Heitman J."/>
            <person name="Hesse C."/>
            <person name="Hori C."/>
            <person name="Igarashi K."/>
            <person name="Jurgens J.A."/>
            <person name="Kallen N."/>
            <person name="Kersten P."/>
            <person name="Kohler A."/>
            <person name="Kuees U."/>
            <person name="Kumar T.K.A."/>
            <person name="Kuo A."/>
            <person name="LaButti K."/>
            <person name="Larrondo L.F."/>
            <person name="Lindquist E."/>
            <person name="Ling A."/>
            <person name="Lombard V."/>
            <person name="Lucas S."/>
            <person name="Lundell T."/>
            <person name="Martin R."/>
            <person name="McLaughlin D.J."/>
            <person name="Morgenstern I."/>
            <person name="Morin E."/>
            <person name="Murat C."/>
            <person name="Nagy L.G."/>
            <person name="Nolan M."/>
            <person name="Ohm R.A."/>
            <person name="Patyshakuliyeva A."/>
            <person name="Rokas A."/>
            <person name="Ruiz-Duenas F.J."/>
            <person name="Sabat G."/>
            <person name="Salamov A."/>
            <person name="Samejima M."/>
            <person name="Schmutz J."/>
            <person name="Slot J.C."/>
            <person name="St John F."/>
            <person name="Stenlid J."/>
            <person name="Sun H."/>
            <person name="Sun S."/>
            <person name="Syed K."/>
            <person name="Tsang A."/>
            <person name="Wiebenga A."/>
            <person name="Young D."/>
            <person name="Pisabarro A."/>
            <person name="Eastwood D.C."/>
            <person name="Martin F."/>
            <person name="Cullen D."/>
            <person name="Grigoriev I.V."/>
            <person name="Hibbett D.S."/>
        </authorList>
    </citation>
    <scope>NUCLEOTIDE SEQUENCE [LARGE SCALE GENOMIC DNA]</scope>
    <source>
        <strain evidence="3 4">LYAD-421 SS1</strain>
    </source>
</reference>
<feature type="compositionally biased region" description="Polar residues" evidence="1">
    <location>
        <begin position="442"/>
        <end position="455"/>
    </location>
</feature>
<dbReference type="RefSeq" id="XP_007367246.1">
    <property type="nucleotide sequence ID" value="XM_007367184.1"/>
</dbReference>
<feature type="compositionally biased region" description="Basic and acidic residues" evidence="1">
    <location>
        <begin position="231"/>
        <end position="241"/>
    </location>
</feature>
<feature type="compositionally biased region" description="Polar residues" evidence="1">
    <location>
        <begin position="309"/>
        <end position="330"/>
    </location>
</feature>
<dbReference type="Proteomes" id="UP000053319">
    <property type="component" value="Unassembled WGS sequence"/>
</dbReference>
<feature type="region of interest" description="Disordered" evidence="1">
    <location>
        <begin position="1063"/>
        <end position="1153"/>
    </location>
</feature>
<feature type="region of interest" description="Disordered" evidence="1">
    <location>
        <begin position="574"/>
        <end position="618"/>
    </location>
</feature>
<evidence type="ECO:0000313" key="3">
    <source>
        <dbReference type="EMBL" id="EJF60033.1"/>
    </source>
</evidence>
<sequence length="1514" mass="166593">MTPSPSFREKQRTIKAHSMPAVPSLGQVLASQNGQISAMYPQPQQQQPSPTASNSSHQSRRSPPPTSRISPTTSSKLASGPAERSGSPAPPLHHAHSTPVVPQLISQSLPNPHHPRPVPRAPPPPFLNQYPNSDDRWAVTEELMAEFEREHYASHPAGIAGVAYAGGAASSNLKRHDPLNVNVNAPAKDPAVERVKATDRASPKDSDGGGGAKRQMPVQMKEQSGPAGARESPKGHTRERSGTVSSAQAQQLQGEVRTPEYRGSPQYQTPMASPNERTAGYTQYVPENYQQGAQQNVPRKPVPGAVGSDASSNRLTPPASSKLATNTHTPPLQVMGSRPPDRSLPLQEPEEDNGHEDFDQDEPEYSDRHHGSPTPSSDLYPEGHTNRYDNRHDDDDDDDGTLNEEGEEERQQNKGSEDSEASGYTPRSPSTTLPERPPNVPYASQSNQYVENQKTIRAAKHRSGITDQLGMRSFDPTMFERDTVNNLRNGSAQDVPLAGTRERASQSPQQQPSPPQQDPHRQQIPYPPYDPRQYSMNLNRVLDQRLGYGWNQTSVQSDDMQSLIDDPTSSYLRTFLGSGSVRPGAPIPPTPQSHTAAPSPSPLISATPSDIEPRQIGSPYPYPFTHIRRSTVSGPTPALSSTYDPNNPNIIREQLALQMQIYALNNGLAPPSSESAFSPSSTPFPGPGYNPWAFVPAGGGLGLNDQSMAASIRSSPSHEPVNLPPPPAMRGRGLRRREQNGHLHAQPTARPARRAKPPPRVDSTQPRETSPEPSSGEETAGEERFVDQYVRELDGSVSGKGRDWNGTEIEVSPAADDDGEWVDEEEDGEGDDLLDLEFHPTYVSNPQKRRRRFDTRWDALVQAFQALDRETDATLVVLAAPSHTTKLHSLASRSLRRDPALINSTALASVRRSFSHLAAERRAARKAQRMSLAERLSNRSDSSADGSPGSGTPGEVDLRRALDTALGSLGALSTIYEQREARWRDEMRRLNEDRERVELLLAQALGPVLLNGHMDSALHELLAAKDSEIALLKQKLAIYEPLQASLDSAGALGALSFSNNEMAYSGPPSRRSGGRPIQDGGASQGSPGKLIDTDDPDKEAAQLVGPDPAQAGSPSPTQKKLDLQDDIELSDPASDREIVGSSNLSGRGKRRRKVTWKIREGFDTKTRSNILSDNVCQRKQRKLNAATHLQRDRINAKKESDGSTRFAHWDEQDVKPSVPMERPKKPKVKESIKEEVLPERLVSDDQISVKDDPQSLSGMGLKDSCNVNVGQLVNPKAEVKKEFLLKEEDLLQLVAPSALCPHPISLPRNQRFVTITREQLKQRFGGNTMETFPRPSAQRIAAHGYNNFMCINLLWNPHGPQIPGHGGLFFETTVWPGDPWTANPKHSAVQVLFTRVSQGKWLYLGEYELSDARPLTVEQWNGMHEGNRVIWPKEIAERDWGISVRARIHHRRALGREPTRDEVENAQGRFKNIMMDQVRAALDSGEESIQAWSMKCVGYDEDFQREVIRLAGRG</sequence>
<feature type="domain" description="DUF6697" evidence="2">
    <location>
        <begin position="1314"/>
        <end position="1509"/>
    </location>
</feature>
<feature type="compositionally biased region" description="Acidic residues" evidence="1">
    <location>
        <begin position="394"/>
        <end position="408"/>
    </location>
</feature>
<feature type="compositionally biased region" description="Polar residues" evidence="1">
    <location>
        <begin position="265"/>
        <end position="276"/>
    </location>
</feature>
<dbReference type="KEGG" id="dsq:DICSQDRAFT_171519"/>
<name>R7SVS4_DICSQ</name>
<dbReference type="HOGENOM" id="CLU_004143_0_0_1"/>
<feature type="compositionally biased region" description="Polar residues" evidence="1">
    <location>
        <begin position="242"/>
        <end position="253"/>
    </location>
</feature>
<dbReference type="EMBL" id="JH719419">
    <property type="protein sequence ID" value="EJF60033.1"/>
    <property type="molecule type" value="Genomic_DNA"/>
</dbReference>
<proteinExistence type="predicted"/>
<feature type="region of interest" description="Disordered" evidence="1">
    <location>
        <begin position="170"/>
        <end position="534"/>
    </location>
</feature>
<feature type="region of interest" description="Disordered" evidence="1">
    <location>
        <begin position="930"/>
        <end position="956"/>
    </location>
</feature>
<dbReference type="Pfam" id="PF20411">
    <property type="entry name" value="DUF6697"/>
    <property type="match status" value="1"/>
</dbReference>
<dbReference type="GeneID" id="18839360"/>
<feature type="compositionally biased region" description="Acidic residues" evidence="1">
    <location>
        <begin position="815"/>
        <end position="827"/>
    </location>
</feature>
<accession>R7SVS4</accession>
<gene>
    <name evidence="3" type="ORF">DICSQDRAFT_171519</name>
</gene>
<evidence type="ECO:0000259" key="2">
    <source>
        <dbReference type="Pfam" id="PF20411"/>
    </source>
</evidence>
<organism evidence="3 4">
    <name type="scientific">Dichomitus squalens (strain LYAD-421)</name>
    <name type="common">Western red white-rot fungus</name>
    <dbReference type="NCBI Taxonomy" id="732165"/>
    <lineage>
        <taxon>Eukaryota</taxon>
        <taxon>Fungi</taxon>
        <taxon>Dikarya</taxon>
        <taxon>Basidiomycota</taxon>
        <taxon>Agaricomycotina</taxon>
        <taxon>Agaricomycetes</taxon>
        <taxon>Polyporales</taxon>
        <taxon>Polyporaceae</taxon>
        <taxon>Dichomitus</taxon>
    </lineage>
</organism>
<feature type="compositionally biased region" description="Polar residues" evidence="1">
    <location>
        <begin position="288"/>
        <end position="297"/>
    </location>
</feature>
<feature type="region of interest" description="Disordered" evidence="1">
    <location>
        <begin position="705"/>
        <end position="827"/>
    </location>
</feature>
<feature type="region of interest" description="Disordered" evidence="1">
    <location>
        <begin position="1"/>
        <end position="134"/>
    </location>
</feature>
<feature type="compositionally biased region" description="Basic and acidic residues" evidence="1">
    <location>
        <begin position="384"/>
        <end position="393"/>
    </location>
</feature>